<sequence length="419" mass="46469">MIYYMKTHNPKARLIPLLLVSLLTMHSAFSQAPNKINSNTDAYKPERTGMPLYFGKTITIVKLDPLAGIPIGDIPFDRNFYIRMYYEGAAPTRVYLVEGSLDPGDVNQIQLGFAEINKDLYPDDTFLKGSFKAIDILIPPLKPNAKVILVTSTSFLDTPQGALLLNDYLKLFEAIHEGDKQKIDDAFLITDDKRKALNDLSRPILADWVTYYQDNLKKLYDNNNSSKVQETITRVPFIIEEVIEGGKKAKKRKMLFNFINASNAIQQQVIGLTTSAPLNLVADAGVVVAGMQKDFTVVVPYVGLTYSVRALDPDIPFKLLTGRVKCYERLSINAGLTLSSFAKSPYRADLFGGRNVLVGLGYKFSHAVSLNSGIAFYQQLDPNPLTDEQSVGVAPYAGISINLKLEAILGQVGKIFQIK</sequence>
<evidence type="ECO:0008006" key="4">
    <source>
        <dbReference type="Google" id="ProtNLM"/>
    </source>
</evidence>
<name>A0ABP8IQR7_9BACT</name>
<accession>A0ABP8IQR7</accession>
<feature type="signal peptide" evidence="1">
    <location>
        <begin position="1"/>
        <end position="32"/>
    </location>
</feature>
<gene>
    <name evidence="2" type="ORF">GCM10023185_37360</name>
</gene>
<proteinExistence type="predicted"/>
<organism evidence="2 3">
    <name type="scientific">Hymenobacter saemangeumensis</name>
    <dbReference type="NCBI Taxonomy" id="1084522"/>
    <lineage>
        <taxon>Bacteria</taxon>
        <taxon>Pseudomonadati</taxon>
        <taxon>Bacteroidota</taxon>
        <taxon>Cytophagia</taxon>
        <taxon>Cytophagales</taxon>
        <taxon>Hymenobacteraceae</taxon>
        <taxon>Hymenobacter</taxon>
    </lineage>
</organism>
<evidence type="ECO:0000313" key="3">
    <source>
        <dbReference type="Proteomes" id="UP001501153"/>
    </source>
</evidence>
<evidence type="ECO:0000256" key="1">
    <source>
        <dbReference type="SAM" id="SignalP"/>
    </source>
</evidence>
<dbReference type="EMBL" id="BAABGZ010000075">
    <property type="protein sequence ID" value="GAA4366292.1"/>
    <property type="molecule type" value="Genomic_DNA"/>
</dbReference>
<reference evidence="3" key="1">
    <citation type="journal article" date="2019" name="Int. J. Syst. Evol. Microbiol.">
        <title>The Global Catalogue of Microorganisms (GCM) 10K type strain sequencing project: providing services to taxonomists for standard genome sequencing and annotation.</title>
        <authorList>
            <consortium name="The Broad Institute Genomics Platform"/>
            <consortium name="The Broad Institute Genome Sequencing Center for Infectious Disease"/>
            <person name="Wu L."/>
            <person name="Ma J."/>
        </authorList>
    </citation>
    <scope>NUCLEOTIDE SEQUENCE [LARGE SCALE GENOMIC DNA]</scope>
    <source>
        <strain evidence="3">JCM 17923</strain>
    </source>
</reference>
<keyword evidence="1" id="KW-0732">Signal</keyword>
<comment type="caution">
    <text evidence="2">The sequence shown here is derived from an EMBL/GenBank/DDBJ whole genome shotgun (WGS) entry which is preliminary data.</text>
</comment>
<keyword evidence="3" id="KW-1185">Reference proteome</keyword>
<dbReference type="Proteomes" id="UP001501153">
    <property type="component" value="Unassembled WGS sequence"/>
</dbReference>
<protein>
    <recommendedName>
        <fullName evidence="4">Outer membrane protein beta-barrel domain-containing protein</fullName>
    </recommendedName>
</protein>
<feature type="chain" id="PRO_5045274734" description="Outer membrane protein beta-barrel domain-containing protein" evidence="1">
    <location>
        <begin position="33"/>
        <end position="419"/>
    </location>
</feature>
<evidence type="ECO:0000313" key="2">
    <source>
        <dbReference type="EMBL" id="GAA4366292.1"/>
    </source>
</evidence>